<dbReference type="InterPro" id="IPR002123">
    <property type="entry name" value="Plipid/glycerol_acylTrfase"/>
</dbReference>
<evidence type="ECO:0000256" key="2">
    <source>
        <dbReference type="ARBA" id="ARBA00022679"/>
    </source>
</evidence>
<comment type="similarity">
    <text evidence="1">Belongs to the 1-acyl-sn-glycerol-3-phosphate acyltransferase family.</text>
</comment>
<dbReference type="Pfam" id="PF16076">
    <property type="entry name" value="Acyltransf_C"/>
    <property type="match status" value="1"/>
</dbReference>
<dbReference type="SMART" id="SM00563">
    <property type="entry name" value="PlsC"/>
    <property type="match status" value="1"/>
</dbReference>
<dbReference type="Pfam" id="PF01553">
    <property type="entry name" value="Acyltransferase"/>
    <property type="match status" value="1"/>
</dbReference>
<feature type="transmembrane region" description="Helical" evidence="4">
    <location>
        <begin position="330"/>
        <end position="351"/>
    </location>
</feature>
<feature type="transmembrane region" description="Helical" evidence="4">
    <location>
        <begin position="58"/>
        <end position="78"/>
    </location>
</feature>
<feature type="domain" description="Phospholipid/glycerol acyltransferase" evidence="5">
    <location>
        <begin position="95"/>
        <end position="221"/>
    </location>
</feature>
<dbReference type="PANTHER" id="PTHR10983">
    <property type="entry name" value="1-ACYLGLYCEROL-3-PHOSPHATE ACYLTRANSFERASE-RELATED"/>
    <property type="match status" value="1"/>
</dbReference>
<gene>
    <name evidence="6" type="ORF">LAMO00422_LOCUS21758</name>
</gene>
<dbReference type="AlphaFoldDB" id="A0A7S0DR89"/>
<accession>A0A7S0DR89</accession>
<feature type="transmembrane region" description="Helical" evidence="4">
    <location>
        <begin position="22"/>
        <end position="46"/>
    </location>
</feature>
<dbReference type="GO" id="GO:0003841">
    <property type="term" value="F:1-acylglycerol-3-phosphate O-acyltransferase activity"/>
    <property type="evidence" value="ECO:0007669"/>
    <property type="project" value="TreeGrafter"/>
</dbReference>
<dbReference type="SUPFAM" id="SSF69593">
    <property type="entry name" value="Glycerol-3-phosphate (1)-acyltransferase"/>
    <property type="match status" value="1"/>
</dbReference>
<feature type="transmembrane region" description="Helical" evidence="4">
    <location>
        <begin position="357"/>
        <end position="375"/>
    </location>
</feature>
<keyword evidence="2" id="KW-0808">Transferase</keyword>
<evidence type="ECO:0000256" key="4">
    <source>
        <dbReference type="SAM" id="Phobius"/>
    </source>
</evidence>
<evidence type="ECO:0000259" key="5">
    <source>
        <dbReference type="SMART" id="SM00563"/>
    </source>
</evidence>
<dbReference type="PANTHER" id="PTHR10983:SF24">
    <property type="entry name" value="1-ACYLGLYCEROL-3-PHOSPHATE O-ACYLTRANSFERASE 3, ISOFORM E-RELATED"/>
    <property type="match status" value="1"/>
</dbReference>
<evidence type="ECO:0000256" key="3">
    <source>
        <dbReference type="ARBA" id="ARBA00023315"/>
    </source>
</evidence>
<keyword evidence="3" id="KW-0012">Acyltransferase</keyword>
<protein>
    <recommendedName>
        <fullName evidence="5">Phospholipid/glycerol acyltransferase domain-containing protein</fullName>
    </recommendedName>
</protein>
<sequence>MAAPSALPPCLPLSPPPRALRILANVFILFVALLAGFIVSFGQLLVTILPIDRGLKIGICQAFANSWWSLLPFIIQVWSNIPVVWYGDKIGGGCNMITGNHRSTLDFSIGALIASHDPELGCGRLVPLMKDSLKYMPCVGWICYLSGALFLRRKWEEDKDKIKAKVNELVNTYPRPFWLGLYPEGTRFSEKKKLEAQEFAKKRNAEKRSDGIVLPLLECTLLPRPKGFIFFAQEEKLRKCLDNLLDFTIGEVGGNLTIGQFLKGGFKTKSLHIHTRKIPFDDLPREKVALEKFLYKSFERKDKRLRHLSEYSRYPPEDKPISLAYKPSRMGLIGSFTSWAVIWIMFVASVTNWTITLSNSLILSLILFFSFRNALHAPRTPLR</sequence>
<feature type="transmembrane region" description="Helical" evidence="4">
    <location>
        <begin position="133"/>
        <end position="151"/>
    </location>
</feature>
<reference evidence="6" key="1">
    <citation type="submission" date="2021-01" db="EMBL/GenBank/DDBJ databases">
        <authorList>
            <person name="Corre E."/>
            <person name="Pelletier E."/>
            <person name="Niang G."/>
            <person name="Scheremetjew M."/>
            <person name="Finn R."/>
            <person name="Kale V."/>
            <person name="Holt S."/>
            <person name="Cochrane G."/>
            <person name="Meng A."/>
            <person name="Brown T."/>
            <person name="Cohen L."/>
        </authorList>
    </citation>
    <scope>NUCLEOTIDE SEQUENCE</scope>
    <source>
        <strain evidence="6">CCMP2058</strain>
    </source>
</reference>
<keyword evidence="4" id="KW-0812">Transmembrane</keyword>
<evidence type="ECO:0000313" key="6">
    <source>
        <dbReference type="EMBL" id="CAD8462798.1"/>
    </source>
</evidence>
<dbReference type="InterPro" id="IPR032098">
    <property type="entry name" value="Acyltransf_C"/>
</dbReference>
<dbReference type="EMBL" id="HBEM01031903">
    <property type="protein sequence ID" value="CAD8462798.1"/>
    <property type="molecule type" value="Transcribed_RNA"/>
</dbReference>
<keyword evidence="4" id="KW-1133">Transmembrane helix</keyword>
<organism evidence="6">
    <name type="scientific">Amorphochlora amoebiformis</name>
    <dbReference type="NCBI Taxonomy" id="1561963"/>
    <lineage>
        <taxon>Eukaryota</taxon>
        <taxon>Sar</taxon>
        <taxon>Rhizaria</taxon>
        <taxon>Cercozoa</taxon>
        <taxon>Chlorarachniophyceae</taxon>
        <taxon>Amorphochlora</taxon>
    </lineage>
</organism>
<dbReference type="CDD" id="cd07990">
    <property type="entry name" value="LPLAT_LCLAT1-like"/>
    <property type="match status" value="1"/>
</dbReference>
<proteinExistence type="inferred from homology"/>
<keyword evidence="4" id="KW-0472">Membrane</keyword>
<evidence type="ECO:0000256" key="1">
    <source>
        <dbReference type="ARBA" id="ARBA00008655"/>
    </source>
</evidence>
<dbReference type="GO" id="GO:0012505">
    <property type="term" value="C:endomembrane system"/>
    <property type="evidence" value="ECO:0007669"/>
    <property type="project" value="TreeGrafter"/>
</dbReference>
<name>A0A7S0DR89_9EUKA</name>